<dbReference type="GO" id="GO:0003676">
    <property type="term" value="F:nucleic acid binding"/>
    <property type="evidence" value="ECO:0007669"/>
    <property type="project" value="InterPro"/>
</dbReference>
<dbReference type="Proteomes" id="UP000770661">
    <property type="component" value="Unassembled WGS sequence"/>
</dbReference>
<evidence type="ECO:0000259" key="2">
    <source>
        <dbReference type="Pfam" id="PF00098"/>
    </source>
</evidence>
<keyword evidence="4" id="KW-1185">Reference proteome</keyword>
<protein>
    <recommendedName>
        <fullName evidence="2">CCHC-type domain-containing protein</fullName>
    </recommendedName>
</protein>
<dbReference type="GO" id="GO:0008270">
    <property type="term" value="F:zinc ion binding"/>
    <property type="evidence" value="ECO:0007669"/>
    <property type="project" value="InterPro"/>
</dbReference>
<sequence length="256" mass="28441">MSMESAGMVPPPPYLQEPGDRPNTTWSDWETRFTTFLTAIGAAAYSAARRKALLLHCVGAEAHRVYRSQPTVTKEEGEDEDDTTLRQLRLFYTPQVNVVVERFNFRQRSQRLGKTTAEYVAALHGLAKHCKFGVLLEELIRDQVVEKTVHPILRERFLRNKDLTLTTLLQQVEAFEISIRGSKMLEASDSLSAGAPVQVATLGTAQEPELQEACVMMANSSQRGNNSTSLRTCFNCGETGHLSRSVQCLAKGSVLP</sequence>
<organism evidence="3 4">
    <name type="scientific">Chionoecetes opilio</name>
    <name type="common">Atlantic snow crab</name>
    <name type="synonym">Cancer opilio</name>
    <dbReference type="NCBI Taxonomy" id="41210"/>
    <lineage>
        <taxon>Eukaryota</taxon>
        <taxon>Metazoa</taxon>
        <taxon>Ecdysozoa</taxon>
        <taxon>Arthropoda</taxon>
        <taxon>Crustacea</taxon>
        <taxon>Multicrustacea</taxon>
        <taxon>Malacostraca</taxon>
        <taxon>Eumalacostraca</taxon>
        <taxon>Eucarida</taxon>
        <taxon>Decapoda</taxon>
        <taxon>Pleocyemata</taxon>
        <taxon>Brachyura</taxon>
        <taxon>Eubrachyura</taxon>
        <taxon>Majoidea</taxon>
        <taxon>Majidae</taxon>
        <taxon>Chionoecetes</taxon>
    </lineage>
</organism>
<feature type="domain" description="CCHC-type" evidence="2">
    <location>
        <begin position="231"/>
        <end position="244"/>
    </location>
</feature>
<name>A0A8J5BSP7_CHIOP</name>
<dbReference type="AlphaFoldDB" id="A0A8J5BSP7"/>
<dbReference type="PANTHER" id="PTHR33198">
    <property type="entry name" value="ANK_REP_REGION DOMAIN-CONTAINING PROTEIN-RELATED"/>
    <property type="match status" value="1"/>
</dbReference>
<comment type="caution">
    <text evidence="3">The sequence shown here is derived from an EMBL/GenBank/DDBJ whole genome shotgun (WGS) entry which is preliminary data.</text>
</comment>
<reference evidence="3" key="1">
    <citation type="submission" date="2020-07" db="EMBL/GenBank/DDBJ databases">
        <title>The High-quality genome of the commercially important snow crab, Chionoecetes opilio.</title>
        <authorList>
            <person name="Jeong J.-H."/>
            <person name="Ryu S."/>
        </authorList>
    </citation>
    <scope>NUCLEOTIDE SEQUENCE</scope>
    <source>
        <strain evidence="3">MADBK_172401_WGS</strain>
        <tissue evidence="3">Digestive gland</tissue>
    </source>
</reference>
<dbReference type="OrthoDB" id="2286242at2759"/>
<dbReference type="EMBL" id="JACEEZ010025327">
    <property type="protein sequence ID" value="KAG0701944.1"/>
    <property type="molecule type" value="Genomic_DNA"/>
</dbReference>
<accession>A0A8J5BSP7</accession>
<dbReference type="InterPro" id="IPR001878">
    <property type="entry name" value="Znf_CCHC"/>
</dbReference>
<dbReference type="Gene3D" id="4.10.60.10">
    <property type="entry name" value="Zinc finger, CCHC-type"/>
    <property type="match status" value="1"/>
</dbReference>
<evidence type="ECO:0000256" key="1">
    <source>
        <dbReference type="SAM" id="MobiDB-lite"/>
    </source>
</evidence>
<feature type="region of interest" description="Disordered" evidence="1">
    <location>
        <begin position="1"/>
        <end position="23"/>
    </location>
</feature>
<gene>
    <name evidence="3" type="ORF">GWK47_002880</name>
</gene>
<evidence type="ECO:0000313" key="3">
    <source>
        <dbReference type="EMBL" id="KAG0701944.1"/>
    </source>
</evidence>
<dbReference type="PANTHER" id="PTHR33198:SF20">
    <property type="entry name" value="RETROTRANSPOSON GAG DOMAIN-CONTAINING PROTEIN"/>
    <property type="match status" value="1"/>
</dbReference>
<proteinExistence type="predicted"/>
<evidence type="ECO:0000313" key="4">
    <source>
        <dbReference type="Proteomes" id="UP000770661"/>
    </source>
</evidence>
<dbReference type="Pfam" id="PF00098">
    <property type="entry name" value="zf-CCHC"/>
    <property type="match status" value="1"/>
</dbReference>